<organism evidence="3 4">
    <name type="scientific">Candidatus Veblenbacteria bacterium RIFOXYB1_FULL_43_13</name>
    <dbReference type="NCBI Taxonomy" id="1802426"/>
    <lineage>
        <taxon>Bacteria</taxon>
        <taxon>Candidatus Vebleniibacteriota</taxon>
    </lineage>
</organism>
<evidence type="ECO:0000313" key="4">
    <source>
        <dbReference type="Proteomes" id="UP000177575"/>
    </source>
</evidence>
<accession>A0A1G2Q3I3</accession>
<evidence type="ECO:0000313" key="3">
    <source>
        <dbReference type="EMBL" id="OHA55155.1"/>
    </source>
</evidence>
<proteinExistence type="predicted"/>
<keyword evidence="1" id="KW-0472">Membrane</keyword>
<keyword evidence="1" id="KW-0812">Transmembrane</keyword>
<dbReference type="InterPro" id="IPR019606">
    <property type="entry name" value="GerMN"/>
</dbReference>
<evidence type="ECO:0000259" key="2">
    <source>
        <dbReference type="SMART" id="SM00909"/>
    </source>
</evidence>
<dbReference type="Pfam" id="PF10648">
    <property type="entry name" value="Gmad2"/>
    <property type="match status" value="1"/>
</dbReference>
<protein>
    <recommendedName>
        <fullName evidence="2">GerMN domain-containing protein</fullName>
    </recommendedName>
</protein>
<dbReference type="Proteomes" id="UP000177575">
    <property type="component" value="Unassembled WGS sequence"/>
</dbReference>
<evidence type="ECO:0000256" key="1">
    <source>
        <dbReference type="SAM" id="Phobius"/>
    </source>
</evidence>
<dbReference type="Pfam" id="PF10646">
    <property type="entry name" value="Germane"/>
    <property type="match status" value="1"/>
</dbReference>
<keyword evidence="1" id="KW-1133">Transmembrane helix</keyword>
<feature type="transmembrane region" description="Helical" evidence="1">
    <location>
        <begin position="23"/>
        <end position="44"/>
    </location>
</feature>
<reference evidence="3 4" key="1">
    <citation type="journal article" date="2016" name="Nat. Commun.">
        <title>Thousands of microbial genomes shed light on interconnected biogeochemical processes in an aquifer system.</title>
        <authorList>
            <person name="Anantharaman K."/>
            <person name="Brown C.T."/>
            <person name="Hug L.A."/>
            <person name="Sharon I."/>
            <person name="Castelle C.J."/>
            <person name="Probst A.J."/>
            <person name="Thomas B.C."/>
            <person name="Singh A."/>
            <person name="Wilkins M.J."/>
            <person name="Karaoz U."/>
            <person name="Brodie E.L."/>
            <person name="Williams K.H."/>
            <person name="Hubbard S.S."/>
            <person name="Banfield J.F."/>
        </authorList>
    </citation>
    <scope>NUCLEOTIDE SEQUENCE [LARGE SCALE GENOMIC DNA]</scope>
</reference>
<feature type="domain" description="GerMN" evidence="2">
    <location>
        <begin position="343"/>
        <end position="434"/>
    </location>
</feature>
<dbReference type="AlphaFoldDB" id="A0A1G2Q3I3"/>
<name>A0A1G2Q3I3_9BACT</name>
<gene>
    <name evidence="3" type="ORF">A2388_02870</name>
</gene>
<comment type="caution">
    <text evidence="3">The sequence shown here is derived from an EMBL/GenBank/DDBJ whole genome shotgun (WGS) entry which is preliminary data.</text>
</comment>
<dbReference type="InterPro" id="IPR018911">
    <property type="entry name" value="Gmad2_Ig-like_dom"/>
</dbReference>
<sequence length="435" mass="46690">MEPLKALADNFVDPSVKHHKHAWYAWTGAALALLAVASGLYFFGKVAEYKPEARAVYFNPSLKAILTYPSAWLPAPEPLDGDGLPRRFEGNGGWFEIGATSGDGVILTEIAASLNSSTSLPFGQNPKITTAQIAGQPGVLIQPTQPGVRQAAAVVTYPQPIQAGLTSYRFLILKMEVSHMTSLLNSLRLVENFTGEVQGLPNIMVYLPPQRAVISSPFSVSGIARVFENNVSLKVLNTKGQSIWTGFVAANAPDIGTWGGFSTTIDLAGAEVAVGERLELQVYQSSAKDGSEIDKVKVPLQLQAIQPTKVVEVYFGSMASAGEDECLKAMPLERHVPETDALARAAVAELLKGPTLQERQAGYFTSLPPDVTINRLAITDGVAEVDFSDTLERGVGGSCRVTAIRNQIIKTLKQFASVKDVVISINGRTEDILQP</sequence>
<dbReference type="EMBL" id="MHTC01000024">
    <property type="protein sequence ID" value="OHA55155.1"/>
    <property type="molecule type" value="Genomic_DNA"/>
</dbReference>
<dbReference type="SMART" id="SM00909">
    <property type="entry name" value="Germane"/>
    <property type="match status" value="1"/>
</dbReference>